<gene>
    <name evidence="8" type="ORF">ZOSMA_112G00470</name>
</gene>
<dbReference type="EMBL" id="LFYR01000145">
    <property type="protein sequence ID" value="KMZ75631.1"/>
    <property type="molecule type" value="Genomic_DNA"/>
</dbReference>
<dbReference type="Proteomes" id="UP000036987">
    <property type="component" value="Unassembled WGS sequence"/>
</dbReference>
<feature type="transmembrane region" description="Helical" evidence="6">
    <location>
        <begin position="49"/>
        <end position="66"/>
    </location>
</feature>
<evidence type="ECO:0000313" key="8">
    <source>
        <dbReference type="EMBL" id="KMZ75631.1"/>
    </source>
</evidence>
<dbReference type="OMA" id="HAGQMTK"/>
<name>A0A0K9Q2U8_ZOSMR</name>
<organism evidence="8 9">
    <name type="scientific">Zostera marina</name>
    <name type="common">Eelgrass</name>
    <dbReference type="NCBI Taxonomy" id="29655"/>
    <lineage>
        <taxon>Eukaryota</taxon>
        <taxon>Viridiplantae</taxon>
        <taxon>Streptophyta</taxon>
        <taxon>Embryophyta</taxon>
        <taxon>Tracheophyta</taxon>
        <taxon>Spermatophyta</taxon>
        <taxon>Magnoliopsida</taxon>
        <taxon>Liliopsida</taxon>
        <taxon>Zosteraceae</taxon>
        <taxon>Zostera</taxon>
    </lineage>
</organism>
<comment type="caution">
    <text evidence="8">The sequence shown here is derived from an EMBL/GenBank/DDBJ whole genome shotgun (WGS) entry which is preliminary data.</text>
</comment>
<keyword evidence="5 6" id="KW-0472">Membrane</keyword>
<comment type="subcellular location">
    <subcellularLocation>
        <location evidence="1 6">Endoplasmic reticulum membrane</location>
        <topology evidence="1 6">Multi-pass membrane protein</topology>
    </subcellularLocation>
</comment>
<keyword evidence="3 6" id="KW-0256">Endoplasmic reticulum</keyword>
<dbReference type="PROSITE" id="PS50845">
    <property type="entry name" value="RETICULON"/>
    <property type="match status" value="1"/>
</dbReference>
<feature type="domain" description="Reticulon" evidence="7">
    <location>
        <begin position="40"/>
        <end position="227"/>
    </location>
</feature>
<evidence type="ECO:0000313" key="9">
    <source>
        <dbReference type="Proteomes" id="UP000036987"/>
    </source>
</evidence>
<dbReference type="Pfam" id="PF02453">
    <property type="entry name" value="Reticulon"/>
    <property type="match status" value="1"/>
</dbReference>
<dbReference type="AlphaFoldDB" id="A0A0K9Q2U8"/>
<dbReference type="OrthoDB" id="567788at2759"/>
<protein>
    <recommendedName>
        <fullName evidence="6">Reticulon-like protein</fullName>
    </recommendedName>
</protein>
<accession>A0A0K9Q2U8</accession>
<dbReference type="InterPro" id="IPR003388">
    <property type="entry name" value="Reticulon"/>
</dbReference>
<keyword evidence="4 6" id="KW-1133">Transmembrane helix</keyword>
<evidence type="ECO:0000256" key="2">
    <source>
        <dbReference type="ARBA" id="ARBA00022692"/>
    </source>
</evidence>
<evidence type="ECO:0000259" key="7">
    <source>
        <dbReference type="PROSITE" id="PS50845"/>
    </source>
</evidence>
<evidence type="ECO:0000256" key="3">
    <source>
        <dbReference type="ARBA" id="ARBA00022824"/>
    </source>
</evidence>
<dbReference type="STRING" id="29655.A0A0K9Q2U8"/>
<evidence type="ECO:0000256" key="6">
    <source>
        <dbReference type="RuleBase" id="RU363132"/>
    </source>
</evidence>
<keyword evidence="2 6" id="KW-0812">Transmembrane</keyword>
<proteinExistence type="predicted"/>
<sequence length="227" mass="25638">MPIYDSSSSDSDDEHDHHFTQKKLFGRERPLHSILGGGRVADVLLWRDTRLSGGILAGVTILWLLFEVAEYNFLTLACHLSITAMLIAFIWSNLALLFDREPPRIPELILTERSMKDLAHVFHGKLSRLLTILFDIARGKDLKTFLLAIGSLWIISVVGGSVNAGNLFYFGFVSLQTSFALYERYESEIDNAVTNGTKHLNKLYRKFDKKVLNKIPRGPVNGGKKFK</sequence>
<feature type="transmembrane region" description="Helical" evidence="6">
    <location>
        <begin position="144"/>
        <end position="172"/>
    </location>
</feature>
<dbReference type="PANTHER" id="PTHR10994:SF85">
    <property type="entry name" value="RETICULON-LIKE PROTEIN B9"/>
    <property type="match status" value="1"/>
</dbReference>
<reference evidence="9" key="1">
    <citation type="journal article" date="2016" name="Nature">
        <title>The genome of the seagrass Zostera marina reveals angiosperm adaptation to the sea.</title>
        <authorList>
            <person name="Olsen J.L."/>
            <person name="Rouze P."/>
            <person name="Verhelst B."/>
            <person name="Lin Y.-C."/>
            <person name="Bayer T."/>
            <person name="Collen J."/>
            <person name="Dattolo E."/>
            <person name="De Paoli E."/>
            <person name="Dittami S."/>
            <person name="Maumus F."/>
            <person name="Michel G."/>
            <person name="Kersting A."/>
            <person name="Lauritano C."/>
            <person name="Lohaus R."/>
            <person name="Toepel M."/>
            <person name="Tonon T."/>
            <person name="Vanneste K."/>
            <person name="Amirebrahimi M."/>
            <person name="Brakel J."/>
            <person name="Bostroem C."/>
            <person name="Chovatia M."/>
            <person name="Grimwood J."/>
            <person name="Jenkins J.W."/>
            <person name="Jueterbock A."/>
            <person name="Mraz A."/>
            <person name="Stam W.T."/>
            <person name="Tice H."/>
            <person name="Bornberg-Bauer E."/>
            <person name="Green P.J."/>
            <person name="Pearson G.A."/>
            <person name="Procaccini G."/>
            <person name="Duarte C.M."/>
            <person name="Schmutz J."/>
            <person name="Reusch T.B.H."/>
            <person name="Van de Peer Y."/>
        </authorList>
    </citation>
    <scope>NUCLEOTIDE SEQUENCE [LARGE SCALE GENOMIC DNA]</scope>
    <source>
        <strain evidence="9">cv. Finnish</strain>
    </source>
</reference>
<evidence type="ECO:0000256" key="5">
    <source>
        <dbReference type="ARBA" id="ARBA00023136"/>
    </source>
</evidence>
<dbReference type="GO" id="GO:0009617">
    <property type="term" value="P:response to bacterium"/>
    <property type="evidence" value="ECO:0007669"/>
    <property type="project" value="InterPro"/>
</dbReference>
<keyword evidence="9" id="KW-1185">Reference proteome</keyword>
<feature type="transmembrane region" description="Helical" evidence="6">
    <location>
        <begin position="73"/>
        <end position="98"/>
    </location>
</feature>
<evidence type="ECO:0000256" key="1">
    <source>
        <dbReference type="ARBA" id="ARBA00004477"/>
    </source>
</evidence>
<evidence type="ECO:0000256" key="4">
    <source>
        <dbReference type="ARBA" id="ARBA00022989"/>
    </source>
</evidence>
<dbReference type="InterPro" id="IPR045064">
    <property type="entry name" value="Reticulon-like"/>
</dbReference>
<dbReference type="GO" id="GO:0005789">
    <property type="term" value="C:endoplasmic reticulum membrane"/>
    <property type="evidence" value="ECO:0007669"/>
    <property type="project" value="UniProtKB-SubCell"/>
</dbReference>
<dbReference type="PANTHER" id="PTHR10994">
    <property type="entry name" value="RETICULON"/>
    <property type="match status" value="1"/>
</dbReference>